<dbReference type="AlphaFoldDB" id="A0A511N5L6"/>
<reference evidence="2 3" key="1">
    <citation type="submission" date="2019-07" db="EMBL/GenBank/DDBJ databases">
        <title>Whole genome shotgun sequence of Deinococcus cellulosilyticus NBRC 106333.</title>
        <authorList>
            <person name="Hosoyama A."/>
            <person name="Uohara A."/>
            <person name="Ohji S."/>
            <person name="Ichikawa N."/>
        </authorList>
    </citation>
    <scope>NUCLEOTIDE SEQUENCE [LARGE SCALE GENOMIC DNA]</scope>
    <source>
        <strain evidence="2 3">NBRC 106333</strain>
    </source>
</reference>
<keyword evidence="1" id="KW-0812">Transmembrane</keyword>
<evidence type="ECO:0000313" key="2">
    <source>
        <dbReference type="EMBL" id="GEM47716.1"/>
    </source>
</evidence>
<sequence>MLCYKLNNNYFDGVANVYNSLIYAFNAMCFNFVDELKHKPEYWQGGSIFMMCELNGILLLTLLLSFFVPSINQKSQIEVDKFSETIKESADDIKNRLTTKYRGTLGVAIQSIEAFSPGLKGAIRSIKKFFETEEERQLPRSRAHRRR</sequence>
<name>A0A511N5L6_DEIC1</name>
<protein>
    <submittedName>
        <fullName evidence="2">Uncharacterized protein</fullName>
    </submittedName>
</protein>
<organism evidence="2 3">
    <name type="scientific">Deinococcus cellulosilyticus (strain DSM 18568 / NBRC 106333 / KACC 11606 / 5516J-15)</name>
    <dbReference type="NCBI Taxonomy" id="1223518"/>
    <lineage>
        <taxon>Bacteria</taxon>
        <taxon>Thermotogati</taxon>
        <taxon>Deinococcota</taxon>
        <taxon>Deinococci</taxon>
        <taxon>Deinococcales</taxon>
        <taxon>Deinococcaceae</taxon>
        <taxon>Deinococcus</taxon>
    </lineage>
</organism>
<dbReference type="EMBL" id="BJXB01000015">
    <property type="protein sequence ID" value="GEM47716.1"/>
    <property type="molecule type" value="Genomic_DNA"/>
</dbReference>
<evidence type="ECO:0000313" key="3">
    <source>
        <dbReference type="Proteomes" id="UP000321306"/>
    </source>
</evidence>
<keyword evidence="1" id="KW-1133">Transmembrane helix</keyword>
<proteinExistence type="predicted"/>
<gene>
    <name evidence="2" type="ORF">DC3_33510</name>
</gene>
<keyword evidence="3" id="KW-1185">Reference proteome</keyword>
<evidence type="ECO:0000256" key="1">
    <source>
        <dbReference type="SAM" id="Phobius"/>
    </source>
</evidence>
<comment type="caution">
    <text evidence="2">The sequence shown here is derived from an EMBL/GenBank/DDBJ whole genome shotgun (WGS) entry which is preliminary data.</text>
</comment>
<keyword evidence="1" id="KW-0472">Membrane</keyword>
<accession>A0A511N5L6</accession>
<dbReference type="Proteomes" id="UP000321306">
    <property type="component" value="Unassembled WGS sequence"/>
</dbReference>
<feature type="transmembrane region" description="Helical" evidence="1">
    <location>
        <begin position="48"/>
        <end position="68"/>
    </location>
</feature>